<reference evidence="1 2" key="1">
    <citation type="journal article" date="2012" name="PLoS Pathog.">
        <title>The genome of the obligate intracellular parasite Trachipleistophora hominis: new insights into microsporidian genome dynamics and reductive evolution.</title>
        <authorList>
            <person name="Heinz E."/>
            <person name="Williams T.A."/>
            <person name="Nakjang S."/>
            <person name="Noel C.J."/>
            <person name="Swan D.C."/>
            <person name="Goldberg A.V."/>
            <person name="Harris S.R."/>
            <person name="Weinmaier T."/>
            <person name="Markert S."/>
            <person name="Becher D."/>
            <person name="Bernhardt J."/>
            <person name="Dagan T."/>
            <person name="Hacker C."/>
            <person name="Lucocq J.M."/>
            <person name="Schweder T."/>
            <person name="Rattei T."/>
            <person name="Hall N."/>
            <person name="Hirt R.P."/>
            <person name="Embley T.M."/>
        </authorList>
    </citation>
    <scope>NUCLEOTIDE SEQUENCE [LARGE SCALE GENOMIC DNA]</scope>
</reference>
<dbReference type="AlphaFoldDB" id="L7JYX4"/>
<protein>
    <submittedName>
        <fullName evidence="1">Putative transposable element encoded protein</fullName>
    </submittedName>
</protein>
<gene>
    <name evidence="1" type="ORF">THOM_0485</name>
</gene>
<dbReference type="HOGENOM" id="CLU_2943464_0_0_1"/>
<proteinExistence type="predicted"/>
<sequence length="61" mass="6820">MLGCRELNMYENLREEKFLGVLLGGRCPASHDLRVKVTAAIAAYLSIVVRVRAKVLHEATH</sequence>
<evidence type="ECO:0000313" key="2">
    <source>
        <dbReference type="Proteomes" id="UP000011185"/>
    </source>
</evidence>
<dbReference type="InParanoid" id="L7JYX4"/>
<dbReference type="EMBL" id="JH993844">
    <property type="protein sequence ID" value="ELQ76525.1"/>
    <property type="molecule type" value="Genomic_DNA"/>
</dbReference>
<accession>L7JYX4</accession>
<evidence type="ECO:0000313" key="1">
    <source>
        <dbReference type="EMBL" id="ELQ76525.1"/>
    </source>
</evidence>
<name>L7JYX4_TRAHO</name>
<keyword evidence="2" id="KW-1185">Reference proteome</keyword>
<dbReference type="VEuPathDB" id="MicrosporidiaDB:THOM_0485"/>
<dbReference type="Proteomes" id="UP000011185">
    <property type="component" value="Unassembled WGS sequence"/>
</dbReference>
<organism evidence="1 2">
    <name type="scientific">Trachipleistophora hominis</name>
    <name type="common">Microsporidian parasite</name>
    <dbReference type="NCBI Taxonomy" id="72359"/>
    <lineage>
        <taxon>Eukaryota</taxon>
        <taxon>Fungi</taxon>
        <taxon>Fungi incertae sedis</taxon>
        <taxon>Microsporidia</taxon>
        <taxon>Pleistophoridae</taxon>
        <taxon>Trachipleistophora</taxon>
    </lineage>
</organism>